<evidence type="ECO:0000313" key="4">
    <source>
        <dbReference type="Proteomes" id="UP000092952"/>
    </source>
</evidence>
<feature type="domain" description="PilZ" evidence="2">
    <location>
        <begin position="5"/>
        <end position="101"/>
    </location>
</feature>
<dbReference type="GO" id="GO:0035438">
    <property type="term" value="F:cyclic-di-GMP binding"/>
    <property type="evidence" value="ECO:0007669"/>
    <property type="project" value="InterPro"/>
</dbReference>
<reference evidence="4" key="1">
    <citation type="submission" date="2016-03" db="EMBL/GenBank/DDBJ databases">
        <title>Complete genome sequence of Solimmundus cernigliae, representing a novel lineage of polycyclic aromatic hydrocarbon degraders within the Gammaproteobacteria.</title>
        <authorList>
            <person name="Singleton D.R."/>
            <person name="Dickey A.N."/>
            <person name="Scholl E.H."/>
            <person name="Wright F.A."/>
            <person name="Aitken M.D."/>
        </authorList>
    </citation>
    <scope>NUCLEOTIDE SEQUENCE [LARGE SCALE GENOMIC DNA]</scope>
    <source>
        <strain evidence="4">TR3.2</strain>
    </source>
</reference>
<dbReference type="KEGG" id="gbi:PG2T_11130"/>
<evidence type="ECO:0000259" key="2">
    <source>
        <dbReference type="Pfam" id="PF07238"/>
    </source>
</evidence>
<dbReference type="EMBL" id="CP014671">
    <property type="protein sequence ID" value="ANX04662.1"/>
    <property type="molecule type" value="Genomic_DNA"/>
</dbReference>
<dbReference type="Gene3D" id="2.40.10.220">
    <property type="entry name" value="predicted glycosyltransferase like domains"/>
    <property type="match status" value="1"/>
</dbReference>
<accession>A0A1B1YV64</accession>
<name>A0A1B1YV64_9GAMM</name>
<dbReference type="InterPro" id="IPR027021">
    <property type="entry name" value="C-di-GMP_BP_PA4608"/>
</dbReference>
<dbReference type="OrthoDB" id="5298508at2"/>
<comment type="subunit">
    <text evidence="1">Monomer in both c-di-GMP-bound and free forms.</text>
</comment>
<gene>
    <name evidence="3" type="ORF">PG2T_11130</name>
</gene>
<dbReference type="AlphaFoldDB" id="A0A1B1YV64"/>
<dbReference type="SUPFAM" id="SSF141371">
    <property type="entry name" value="PilZ domain-like"/>
    <property type="match status" value="1"/>
</dbReference>
<proteinExistence type="predicted"/>
<dbReference type="PIRSF" id="PIRSF028141">
    <property type="entry name" value="C-di-GMP_BP_PA4608"/>
    <property type="match status" value="1"/>
</dbReference>
<organism evidence="3 4">
    <name type="scientific">Immundisolibacter cernigliae</name>
    <dbReference type="NCBI Taxonomy" id="1810504"/>
    <lineage>
        <taxon>Bacteria</taxon>
        <taxon>Pseudomonadati</taxon>
        <taxon>Pseudomonadota</taxon>
        <taxon>Gammaproteobacteria</taxon>
        <taxon>Immundisolibacterales</taxon>
        <taxon>Immundisolibacteraceae</taxon>
        <taxon>Immundisolibacter</taxon>
    </lineage>
</organism>
<keyword evidence="4" id="KW-1185">Reference proteome</keyword>
<keyword evidence="1" id="KW-0547">Nucleotide-binding</keyword>
<keyword evidence="1" id="KW-0973">c-di-GMP</keyword>
<dbReference type="RefSeq" id="WP_068805356.1">
    <property type="nucleotide sequence ID" value="NZ_CP014671.1"/>
</dbReference>
<dbReference type="Proteomes" id="UP000092952">
    <property type="component" value="Chromosome"/>
</dbReference>
<dbReference type="InParanoid" id="A0A1B1YV64"/>
<sequence length="132" mass="14935">MNVIERRRYTRISLHVQAEFMSQGRSWPCQAIDLSLHGALVSRPRGWEGELGERCTLRFRLDEGTSIQMVGILRHQDSDALGWQCTGIDLDSMGELRRLIELNLGEPAFLRRDLAEMMRKHMNAGAGSPGKA</sequence>
<comment type="function">
    <text evidence="1">Binds the second messenger bis-(3'-5') cyclic dimeric guanosine monophosphate (c-di-GMP). Can bind two c-di-GMP molecules per monomer. May play a role in bacterial second-messenger regulated processes. Binding to c-di-GMP induces a conformational change of the C- and N-termini resulting in the exposure of a highly negative surface on one side of the protein to a possible effector protein.</text>
</comment>
<dbReference type="Pfam" id="PF07238">
    <property type="entry name" value="PilZ"/>
    <property type="match status" value="1"/>
</dbReference>
<evidence type="ECO:0000256" key="1">
    <source>
        <dbReference type="PIRNR" id="PIRNR028141"/>
    </source>
</evidence>
<dbReference type="STRING" id="1810504.PG2T_11130"/>
<protein>
    <recommendedName>
        <fullName evidence="1">Cyclic diguanosine monophosphate-binding protein</fullName>
        <shortName evidence="1">c-di-GMP-binding protein</shortName>
    </recommendedName>
    <alternativeName>
        <fullName evidence="1">Pilz domain-containing protein</fullName>
    </alternativeName>
</protein>
<evidence type="ECO:0000313" key="3">
    <source>
        <dbReference type="EMBL" id="ANX04662.1"/>
    </source>
</evidence>
<dbReference type="InterPro" id="IPR009875">
    <property type="entry name" value="PilZ_domain"/>
</dbReference>